<dbReference type="FunFam" id="1.10.555.10:FF:000001">
    <property type="entry name" value="Rho GTPase activating protein 44"/>
    <property type="match status" value="1"/>
</dbReference>
<dbReference type="SUPFAM" id="SSF103657">
    <property type="entry name" value="BAR/IMD domain-like"/>
    <property type="match status" value="1"/>
</dbReference>
<dbReference type="AlphaFoldDB" id="A0A087UJY8"/>
<evidence type="ECO:0000256" key="2">
    <source>
        <dbReference type="ARBA" id="ARBA00022553"/>
    </source>
</evidence>
<dbReference type="InterPro" id="IPR027267">
    <property type="entry name" value="AH/BAR_dom_sf"/>
</dbReference>
<accession>A0A087UJY8</accession>
<dbReference type="Pfam" id="PF00620">
    <property type="entry name" value="RhoGAP"/>
    <property type="match status" value="1"/>
</dbReference>
<dbReference type="Gene3D" id="1.20.1270.60">
    <property type="entry name" value="Arfaptin homology (AH) domain/BAR domain"/>
    <property type="match status" value="1"/>
</dbReference>
<keyword evidence="3" id="KW-0175">Coiled coil</keyword>
<keyword evidence="8" id="KW-1185">Reference proteome</keyword>
<evidence type="ECO:0008006" key="9">
    <source>
        <dbReference type="Google" id="ProtNLM"/>
    </source>
</evidence>
<reference evidence="7 8" key="1">
    <citation type="submission" date="2013-11" db="EMBL/GenBank/DDBJ databases">
        <title>Genome sequencing of Stegodyphus mimosarum.</title>
        <authorList>
            <person name="Bechsgaard J."/>
        </authorList>
    </citation>
    <scope>NUCLEOTIDE SEQUENCE [LARGE SCALE GENOMIC DNA]</scope>
</reference>
<dbReference type="PROSITE" id="PS51021">
    <property type="entry name" value="BAR"/>
    <property type="match status" value="1"/>
</dbReference>
<dbReference type="OrthoDB" id="19923at2759"/>
<dbReference type="Gene3D" id="1.10.555.10">
    <property type="entry name" value="Rho GTPase activation protein"/>
    <property type="match status" value="1"/>
</dbReference>
<keyword evidence="1" id="KW-0343">GTPase activation</keyword>
<dbReference type="OMA" id="PVEECAL"/>
<name>A0A087UJY8_STEMI</name>
<dbReference type="GO" id="GO:0005737">
    <property type="term" value="C:cytoplasm"/>
    <property type="evidence" value="ECO:0007669"/>
    <property type="project" value="InterPro"/>
</dbReference>
<sequence>MEEWGLSLGENSILGMTLVDYARVQEALANDLLTYKVQVEENVVEPLQNILNIDINKIMKYRKQLFKLTSDMESAKMRYQSALRSSQQATGNGAAAAAAKVQLLKEEAEDITSRADQCRDSLTAEMFNLISREPEMSQLFVKLCQFQLEYHKKAFYMLESALPELKAQISSCPYQPVFGVSLEEHLKITKREIATVIETCVCWLLETAMEEEGLFRIGGSMIKIKKMKSAFDAGFQHLIEEDRDPHNVAGVLKLYLRSLPEPLLTFELYDQWMNAAVEADHDTRLRALWGVVNSLPEAHLKNLRYLIKFLAKLCKNSDVNKMSVQNISIVIGPNLLWPPVEECALGMNMTATNLHSSIVDTLITYADWFFPGDCEFYMSTPTSPRHIEGFPPPSLSSSQLSLSTAKLSNGDSAVDSMSSSPTNSSPKSPSPRVPIRPRKKAAPKAPSSQSTKSMITRSLSCGGFQANVLARANTVHNNSKLSQHSVSHEDLLKANYNEIPFSDKIAKGSDEAATMETNPPVAVNNRPKSRPKPPRHHRNGLPPVAERTHKVIERPSVPPPERPDSYAKSDSVSSEDVFIDNDKALDLDDISISLNSSGSETYNECQMSFMDESDNEERFSKSLTKNERNSITNEDHRELNNNKSGVSESLNGHCKRTIGFNNQNITTNGTSSSEFVNGISNCKKVSVSVANNTDYEINDSNGQVNEKNSNSFSVDSNVANGCHFTGGTPTWFEHYGDDKRQSTLWFSSQEKDEMTYYNKAELEEIDSFECNEDASRCEDFRTIIEVGSTSETFSSSKNASYQSTVSGTAIKLRVNSETQDTRL</sequence>
<evidence type="ECO:0000256" key="4">
    <source>
        <dbReference type="SAM" id="MobiDB-lite"/>
    </source>
</evidence>
<organism evidence="7 8">
    <name type="scientific">Stegodyphus mimosarum</name>
    <name type="common">African social velvet spider</name>
    <dbReference type="NCBI Taxonomy" id="407821"/>
    <lineage>
        <taxon>Eukaryota</taxon>
        <taxon>Metazoa</taxon>
        <taxon>Ecdysozoa</taxon>
        <taxon>Arthropoda</taxon>
        <taxon>Chelicerata</taxon>
        <taxon>Arachnida</taxon>
        <taxon>Araneae</taxon>
        <taxon>Araneomorphae</taxon>
        <taxon>Entelegynae</taxon>
        <taxon>Eresoidea</taxon>
        <taxon>Eresidae</taxon>
        <taxon>Stegodyphus</taxon>
    </lineage>
</organism>
<feature type="region of interest" description="Disordered" evidence="4">
    <location>
        <begin position="510"/>
        <end position="574"/>
    </location>
</feature>
<dbReference type="SMART" id="SM00324">
    <property type="entry name" value="RhoGAP"/>
    <property type="match status" value="1"/>
</dbReference>
<dbReference type="Pfam" id="PF03114">
    <property type="entry name" value="BAR"/>
    <property type="match status" value="1"/>
</dbReference>
<gene>
    <name evidence="7" type="ORF">X975_25520</name>
</gene>
<feature type="compositionally biased region" description="Basic residues" evidence="4">
    <location>
        <begin position="527"/>
        <end position="539"/>
    </location>
</feature>
<dbReference type="STRING" id="407821.A0A087UJY8"/>
<dbReference type="InterPro" id="IPR047165">
    <property type="entry name" value="RHG17/44/SH3BP1-like"/>
</dbReference>
<feature type="region of interest" description="Disordered" evidence="4">
    <location>
        <begin position="409"/>
        <end position="454"/>
    </location>
</feature>
<protein>
    <recommendedName>
        <fullName evidence="9">Rho GTPase-activating protein 44</fullName>
    </recommendedName>
</protein>
<feature type="domain" description="BAR" evidence="6">
    <location>
        <begin position="1"/>
        <end position="174"/>
    </location>
</feature>
<dbReference type="PANTHER" id="PTHR14130">
    <property type="entry name" value="3BP-1 RELATED RHOGAP"/>
    <property type="match status" value="1"/>
</dbReference>
<dbReference type="PANTHER" id="PTHR14130:SF14">
    <property type="entry name" value="RHO GTPASE-ACTIVATING PROTEIN 92B"/>
    <property type="match status" value="1"/>
</dbReference>
<dbReference type="GO" id="GO:0007165">
    <property type="term" value="P:signal transduction"/>
    <property type="evidence" value="ECO:0007669"/>
    <property type="project" value="InterPro"/>
</dbReference>
<feature type="coiled-coil region" evidence="3">
    <location>
        <begin position="94"/>
        <end position="121"/>
    </location>
</feature>
<dbReference type="GO" id="GO:0035020">
    <property type="term" value="P:regulation of Rac protein signal transduction"/>
    <property type="evidence" value="ECO:0007669"/>
    <property type="project" value="TreeGrafter"/>
</dbReference>
<dbReference type="GO" id="GO:0032956">
    <property type="term" value="P:regulation of actin cytoskeleton organization"/>
    <property type="evidence" value="ECO:0007669"/>
    <property type="project" value="TreeGrafter"/>
</dbReference>
<dbReference type="EMBL" id="KK120171">
    <property type="protein sequence ID" value="KFM77677.1"/>
    <property type="molecule type" value="Genomic_DNA"/>
</dbReference>
<feature type="domain" description="Rho-GAP" evidence="5">
    <location>
        <begin position="180"/>
        <end position="370"/>
    </location>
</feature>
<dbReference type="SUPFAM" id="SSF48350">
    <property type="entry name" value="GTPase activation domain, GAP"/>
    <property type="match status" value="1"/>
</dbReference>
<evidence type="ECO:0000256" key="1">
    <source>
        <dbReference type="ARBA" id="ARBA00022468"/>
    </source>
</evidence>
<dbReference type="InterPro" id="IPR008936">
    <property type="entry name" value="Rho_GTPase_activation_prot"/>
</dbReference>
<evidence type="ECO:0000259" key="5">
    <source>
        <dbReference type="PROSITE" id="PS50238"/>
    </source>
</evidence>
<evidence type="ECO:0000313" key="7">
    <source>
        <dbReference type="EMBL" id="KFM77677.1"/>
    </source>
</evidence>
<dbReference type="GO" id="GO:0005096">
    <property type="term" value="F:GTPase activator activity"/>
    <property type="evidence" value="ECO:0007669"/>
    <property type="project" value="UniProtKB-KW"/>
</dbReference>
<evidence type="ECO:0000259" key="6">
    <source>
        <dbReference type="PROSITE" id="PS51021"/>
    </source>
</evidence>
<dbReference type="InterPro" id="IPR000198">
    <property type="entry name" value="RhoGAP_dom"/>
</dbReference>
<evidence type="ECO:0000313" key="8">
    <source>
        <dbReference type="Proteomes" id="UP000054359"/>
    </source>
</evidence>
<keyword evidence="2" id="KW-0597">Phosphoprotein</keyword>
<evidence type="ECO:0000256" key="3">
    <source>
        <dbReference type="SAM" id="Coils"/>
    </source>
</evidence>
<feature type="non-terminal residue" evidence="7">
    <location>
        <position position="823"/>
    </location>
</feature>
<dbReference type="InterPro" id="IPR004148">
    <property type="entry name" value="BAR_dom"/>
</dbReference>
<proteinExistence type="predicted"/>
<feature type="compositionally biased region" description="Low complexity" evidence="4">
    <location>
        <begin position="416"/>
        <end position="427"/>
    </location>
</feature>
<dbReference type="Proteomes" id="UP000054359">
    <property type="component" value="Unassembled WGS sequence"/>
</dbReference>
<dbReference type="PROSITE" id="PS50238">
    <property type="entry name" value="RHOGAP"/>
    <property type="match status" value="1"/>
</dbReference>